<name>S4RBC2_PETMA</name>
<comment type="subunit">
    <text evidence="5">Complex I is composed of 45 different subunits. This a component of the hydrophobic protein fraction.</text>
</comment>
<keyword evidence="10 14" id="KW-0274">FAD</keyword>
<evidence type="ECO:0000256" key="11">
    <source>
        <dbReference type="ARBA" id="ARBA00022946"/>
    </source>
</evidence>
<dbReference type="Ensembl" id="ENSPMAT00000002515.1">
    <property type="protein sequence ID" value="ENSPMAP00000002503.1"/>
    <property type="gene ID" value="ENSPMAG00000002278.1"/>
</dbReference>
<dbReference type="GeneTree" id="ENSGT00390000016151"/>
<reference evidence="16" key="1">
    <citation type="submission" date="2025-08" db="UniProtKB">
        <authorList>
            <consortium name="Ensembl"/>
        </authorList>
    </citation>
    <scope>IDENTIFICATION</scope>
</reference>
<dbReference type="InterPro" id="IPR050566">
    <property type="entry name" value="Deoxyribonucleoside_kinase"/>
</dbReference>
<organism evidence="16">
    <name type="scientific">Petromyzon marinus</name>
    <name type="common">Sea lamprey</name>
    <dbReference type="NCBI Taxonomy" id="7757"/>
    <lineage>
        <taxon>Eukaryota</taxon>
        <taxon>Metazoa</taxon>
        <taxon>Chordata</taxon>
        <taxon>Craniata</taxon>
        <taxon>Vertebrata</taxon>
        <taxon>Cyclostomata</taxon>
        <taxon>Hyperoartia</taxon>
        <taxon>Petromyzontiformes</taxon>
        <taxon>Petromyzontidae</taxon>
        <taxon>Petromyzon</taxon>
    </lineage>
</organism>
<evidence type="ECO:0000256" key="5">
    <source>
        <dbReference type="ARBA" id="ARBA00011514"/>
    </source>
</evidence>
<dbReference type="GO" id="GO:0005759">
    <property type="term" value="C:mitochondrial matrix"/>
    <property type="evidence" value="ECO:0007669"/>
    <property type="project" value="UniProtKB-SubCell"/>
</dbReference>
<keyword evidence="7 14" id="KW-0813">Transport</keyword>
<evidence type="ECO:0000256" key="1">
    <source>
        <dbReference type="ARBA" id="ARBA00001974"/>
    </source>
</evidence>
<protein>
    <recommendedName>
        <fullName evidence="6 14">NADH dehydrogenase [ubiquinone] 1 alpha subcomplex subunit 10, mitochondrial</fullName>
    </recommendedName>
</protein>
<evidence type="ECO:0000256" key="12">
    <source>
        <dbReference type="ARBA" id="ARBA00022982"/>
    </source>
</evidence>
<dbReference type="CDD" id="cd02030">
    <property type="entry name" value="NDUO42"/>
    <property type="match status" value="1"/>
</dbReference>
<feature type="domain" description="Deoxynucleoside kinase" evidence="15">
    <location>
        <begin position="32"/>
        <end position="225"/>
    </location>
</feature>
<comment type="cofactor">
    <cofactor evidence="1 14">
        <name>FAD</name>
        <dbReference type="ChEBI" id="CHEBI:57692"/>
    </cofactor>
</comment>
<reference evidence="16" key="2">
    <citation type="submission" date="2025-09" db="UniProtKB">
        <authorList>
            <consortium name="Ensembl"/>
        </authorList>
    </citation>
    <scope>IDENTIFICATION</scope>
</reference>
<evidence type="ECO:0000256" key="3">
    <source>
        <dbReference type="ARBA" id="ARBA00004305"/>
    </source>
</evidence>
<dbReference type="STRING" id="7757.ENSPMAP00000002503"/>
<evidence type="ECO:0000256" key="7">
    <source>
        <dbReference type="ARBA" id="ARBA00022448"/>
    </source>
</evidence>
<evidence type="ECO:0000313" key="16">
    <source>
        <dbReference type="Ensembl" id="ENSPMAP00000002503.1"/>
    </source>
</evidence>
<evidence type="ECO:0000256" key="14">
    <source>
        <dbReference type="PIRNR" id="PIRNR000543"/>
    </source>
</evidence>
<dbReference type="GO" id="GO:0006120">
    <property type="term" value="P:mitochondrial electron transport, NADH to ubiquinone"/>
    <property type="evidence" value="ECO:0007669"/>
    <property type="project" value="InterPro"/>
</dbReference>
<dbReference type="PANTHER" id="PTHR10513">
    <property type="entry name" value="DEOXYNUCLEOSIDE KINASE"/>
    <property type="match status" value="1"/>
</dbReference>
<accession>S4RBC2</accession>
<dbReference type="InterPro" id="IPR031314">
    <property type="entry name" value="DNK_dom"/>
</dbReference>
<dbReference type="InterPro" id="IPR015828">
    <property type="entry name" value="NDUFA10"/>
</dbReference>
<dbReference type="HOGENOM" id="CLU_050591_0_0_1"/>
<comment type="subcellular location">
    <subcellularLocation>
        <location evidence="3 14">Mitochondrion matrix</location>
    </subcellularLocation>
</comment>
<dbReference type="PANTHER" id="PTHR10513:SF15">
    <property type="entry name" value="NADH DEHYDROGENASE [UBIQUINONE] 1 ALPHA SUBCOMPLEX SUBUNIT 10, MITOCHONDRIAL"/>
    <property type="match status" value="1"/>
</dbReference>
<evidence type="ECO:0000256" key="8">
    <source>
        <dbReference type="ARBA" id="ARBA00022630"/>
    </source>
</evidence>
<dbReference type="PIRSF" id="PIRSF000543">
    <property type="entry name" value="NADH_UQ_42KD"/>
    <property type="match status" value="1"/>
</dbReference>
<keyword evidence="8 14" id="KW-0285">Flavoprotein</keyword>
<evidence type="ECO:0000256" key="6">
    <source>
        <dbReference type="ARBA" id="ARBA00017279"/>
    </source>
</evidence>
<dbReference type="Pfam" id="PF01712">
    <property type="entry name" value="dNK"/>
    <property type="match status" value="1"/>
</dbReference>
<evidence type="ECO:0000256" key="4">
    <source>
        <dbReference type="ARBA" id="ARBA00008606"/>
    </source>
</evidence>
<evidence type="ECO:0000256" key="2">
    <source>
        <dbReference type="ARBA" id="ARBA00003195"/>
    </source>
</evidence>
<dbReference type="AlphaFoldDB" id="S4RBC2"/>
<keyword evidence="13 14" id="KW-0496">Mitochondrion</keyword>
<evidence type="ECO:0000256" key="9">
    <source>
        <dbReference type="ARBA" id="ARBA00022660"/>
    </source>
</evidence>
<dbReference type="OMA" id="DPHNKKM"/>
<evidence type="ECO:0000259" key="15">
    <source>
        <dbReference type="Pfam" id="PF01712"/>
    </source>
</evidence>
<dbReference type="InterPro" id="IPR027417">
    <property type="entry name" value="P-loop_NTPase"/>
</dbReference>
<keyword evidence="11" id="KW-0809">Transit peptide</keyword>
<evidence type="ECO:0000256" key="13">
    <source>
        <dbReference type="ARBA" id="ARBA00023128"/>
    </source>
</evidence>
<proteinExistence type="inferred from homology"/>
<evidence type="ECO:0000256" key="10">
    <source>
        <dbReference type="ARBA" id="ARBA00022827"/>
    </source>
</evidence>
<comment type="similarity">
    <text evidence="4 14">Belongs to the complex I NDUFA10 subunit family.</text>
</comment>
<dbReference type="Gene3D" id="3.40.50.300">
    <property type="entry name" value="P-loop containing nucleotide triphosphate hydrolases"/>
    <property type="match status" value="1"/>
</dbReference>
<keyword evidence="9 14" id="KW-0679">Respiratory chain</keyword>
<sequence>VHSSARCGRRGWLAYLMGERIQDNFKPNSKLIVVEGNVATGKRTLAKELAKKLDMLHLPAADVHYWDHITGDKSILDPCYSGICSLEKFLANPNNPDGNAFRLQLWMYTIRMLQYSDALVHLLSTGQGVVLERSLFSDFVFLEAMHKQGYVRKQCVDYYNELKAISICEFLPPHLVVYIDMPVEEVQARLKQKAKPVEQNISPAYLTDIDACYKQKFLPEARKVSEVLEYNWKIAEDTERVYDDIISLNWEKDPWKLQDNVTLYHIRDFMSDKMKVANLTVTSMFVPEATVGPYEVEEIYYSYRNLGLLNPEGLWAKSIPKTGCELASLIRVINTNFYINGDTFVFQLPGRKYSPGYNADVGDKLIWLK</sequence>
<keyword evidence="12 14" id="KW-0249">Electron transport</keyword>
<dbReference type="SUPFAM" id="SSF52540">
    <property type="entry name" value="P-loop containing nucleoside triphosphate hydrolases"/>
    <property type="match status" value="1"/>
</dbReference>
<comment type="function">
    <text evidence="2 14">Accessory subunit of the mitochondrial membrane respiratory chain NADH dehydrogenase (Complex I), that is believed not to be involved in catalysis. Complex I functions in the transfer of electrons from NADH to the respiratory chain. The immediate electron acceptor for the enzyme is believed to be ubiquinone.</text>
</comment>